<feature type="domain" description="AAA+ ATPase" evidence="7">
    <location>
        <begin position="40"/>
        <end position="157"/>
    </location>
</feature>
<dbReference type="GO" id="GO:0000731">
    <property type="term" value="P:DNA synthesis involved in DNA repair"/>
    <property type="evidence" value="ECO:0007669"/>
    <property type="project" value="TreeGrafter"/>
</dbReference>
<accession>A0A562U110</accession>
<dbReference type="InterPro" id="IPR032423">
    <property type="entry name" value="AAA_assoc_2"/>
</dbReference>
<evidence type="ECO:0000256" key="2">
    <source>
        <dbReference type="ARBA" id="ARBA00008959"/>
    </source>
</evidence>
<dbReference type="AlphaFoldDB" id="A0A562U110"/>
<evidence type="ECO:0000256" key="1">
    <source>
        <dbReference type="ARBA" id="ARBA00002393"/>
    </source>
</evidence>
<dbReference type="InterPro" id="IPR003959">
    <property type="entry name" value="ATPase_AAA_core"/>
</dbReference>
<dbReference type="GO" id="GO:0016887">
    <property type="term" value="F:ATP hydrolysis activity"/>
    <property type="evidence" value="ECO:0007669"/>
    <property type="project" value="InterPro"/>
</dbReference>
<dbReference type="Pfam" id="PF16193">
    <property type="entry name" value="AAA_assoc_2"/>
    <property type="match status" value="1"/>
</dbReference>
<dbReference type="OrthoDB" id="9778364at2"/>
<keyword evidence="9" id="KW-1185">Reference proteome</keyword>
<dbReference type="GO" id="GO:0003677">
    <property type="term" value="F:DNA binding"/>
    <property type="evidence" value="ECO:0007669"/>
    <property type="project" value="InterPro"/>
</dbReference>
<dbReference type="Pfam" id="PF12002">
    <property type="entry name" value="MgsA_C"/>
    <property type="match status" value="1"/>
</dbReference>
<dbReference type="GO" id="GO:0008047">
    <property type="term" value="F:enzyme activator activity"/>
    <property type="evidence" value="ECO:0007669"/>
    <property type="project" value="TreeGrafter"/>
</dbReference>
<keyword evidence="6" id="KW-0067">ATP-binding</keyword>
<dbReference type="InterPro" id="IPR027417">
    <property type="entry name" value="P-loop_NTPase"/>
</dbReference>
<dbReference type="FunFam" id="3.40.50.300:FF:000137">
    <property type="entry name" value="Replication-associated recombination protein A"/>
    <property type="match status" value="1"/>
</dbReference>
<protein>
    <recommendedName>
        <fullName evidence="3">Replication-associated recombination protein A</fullName>
    </recommendedName>
</protein>
<dbReference type="PANTHER" id="PTHR13779:SF7">
    <property type="entry name" value="ATPASE WRNIP1"/>
    <property type="match status" value="1"/>
</dbReference>
<dbReference type="SUPFAM" id="SSF52540">
    <property type="entry name" value="P-loop containing nucleoside triphosphate hydrolases"/>
    <property type="match status" value="1"/>
</dbReference>
<evidence type="ECO:0000256" key="4">
    <source>
        <dbReference type="ARBA" id="ARBA00022705"/>
    </source>
</evidence>
<dbReference type="FunFam" id="1.10.3710.10:FF:000004">
    <property type="entry name" value="Putative ATPase, AAA family"/>
    <property type="match status" value="1"/>
</dbReference>
<evidence type="ECO:0000313" key="8">
    <source>
        <dbReference type="EMBL" id="TWI98780.1"/>
    </source>
</evidence>
<dbReference type="InterPro" id="IPR021886">
    <property type="entry name" value="MgsA_C"/>
</dbReference>
<name>A0A562U110_9SPHI</name>
<dbReference type="InterPro" id="IPR051314">
    <property type="entry name" value="AAA_ATPase_RarA/MGS1/WRNIP1"/>
</dbReference>
<dbReference type="GO" id="GO:0017116">
    <property type="term" value="F:single-stranded DNA helicase activity"/>
    <property type="evidence" value="ECO:0007669"/>
    <property type="project" value="TreeGrafter"/>
</dbReference>
<evidence type="ECO:0000256" key="5">
    <source>
        <dbReference type="ARBA" id="ARBA00022741"/>
    </source>
</evidence>
<dbReference type="PANTHER" id="PTHR13779">
    <property type="entry name" value="WERNER HELICASE-INTERACTING PROTEIN 1 FAMILY MEMBER"/>
    <property type="match status" value="1"/>
</dbReference>
<dbReference type="FunFam" id="1.20.272.10:FF:000001">
    <property type="entry name" value="Putative AAA family ATPase"/>
    <property type="match status" value="1"/>
</dbReference>
<proteinExistence type="inferred from homology"/>
<dbReference type="InterPro" id="IPR008921">
    <property type="entry name" value="DNA_pol3_clamp-load_cplx_C"/>
</dbReference>
<dbReference type="RefSeq" id="WP_144913720.1">
    <property type="nucleotide sequence ID" value="NZ_VLLI01000008.1"/>
</dbReference>
<dbReference type="Gene3D" id="1.10.8.60">
    <property type="match status" value="1"/>
</dbReference>
<evidence type="ECO:0000256" key="6">
    <source>
        <dbReference type="ARBA" id="ARBA00022840"/>
    </source>
</evidence>
<comment type="similarity">
    <text evidence="2">Belongs to the AAA ATPase family. RarA/MGS1/WRNIP1 subfamily.</text>
</comment>
<evidence type="ECO:0000259" key="7">
    <source>
        <dbReference type="SMART" id="SM00382"/>
    </source>
</evidence>
<evidence type="ECO:0000256" key="3">
    <source>
        <dbReference type="ARBA" id="ARBA00020776"/>
    </source>
</evidence>
<dbReference type="CDD" id="cd00009">
    <property type="entry name" value="AAA"/>
    <property type="match status" value="1"/>
</dbReference>
<gene>
    <name evidence="8" type="ORF">JN11_02968</name>
</gene>
<dbReference type="SUPFAM" id="SSF48019">
    <property type="entry name" value="post-AAA+ oligomerization domain-like"/>
    <property type="match status" value="1"/>
</dbReference>
<comment type="function">
    <text evidence="1">DNA-dependent ATPase that plays important roles in cellular responses to stalled DNA replication processes.</text>
</comment>
<comment type="caution">
    <text evidence="8">The sequence shown here is derived from an EMBL/GenBank/DDBJ whole genome shotgun (WGS) entry which is preliminary data.</text>
</comment>
<reference evidence="8 9" key="1">
    <citation type="submission" date="2019-07" db="EMBL/GenBank/DDBJ databases">
        <title>Genomic Encyclopedia of Archaeal and Bacterial Type Strains, Phase II (KMG-II): from individual species to whole genera.</title>
        <authorList>
            <person name="Goeker M."/>
        </authorList>
    </citation>
    <scope>NUCLEOTIDE SEQUENCE [LARGE SCALE GENOMIC DNA]</scope>
    <source>
        <strain evidence="8 9">ATCC BAA-1854</strain>
    </source>
</reference>
<dbReference type="SMART" id="SM00382">
    <property type="entry name" value="AAA"/>
    <property type="match status" value="1"/>
</dbReference>
<dbReference type="Gene3D" id="1.10.3710.10">
    <property type="entry name" value="DNA polymerase III clamp loader subunits, C-terminal domain"/>
    <property type="match status" value="1"/>
</dbReference>
<keyword evidence="4" id="KW-0235">DNA replication</keyword>
<dbReference type="Proteomes" id="UP000317010">
    <property type="component" value="Unassembled WGS sequence"/>
</dbReference>
<dbReference type="EMBL" id="VLLI01000008">
    <property type="protein sequence ID" value="TWI98780.1"/>
    <property type="molecule type" value="Genomic_DNA"/>
</dbReference>
<dbReference type="InterPro" id="IPR003593">
    <property type="entry name" value="AAA+_ATPase"/>
</dbReference>
<dbReference type="GO" id="GO:0005524">
    <property type="term" value="F:ATP binding"/>
    <property type="evidence" value="ECO:0007669"/>
    <property type="project" value="UniProtKB-KW"/>
</dbReference>
<dbReference type="Pfam" id="PF00004">
    <property type="entry name" value="AAA"/>
    <property type="match status" value="1"/>
</dbReference>
<evidence type="ECO:0000313" key="9">
    <source>
        <dbReference type="Proteomes" id="UP000317010"/>
    </source>
</evidence>
<dbReference type="Gene3D" id="3.40.50.300">
    <property type="entry name" value="P-loop containing nucleotide triphosphate hydrolases"/>
    <property type="match status" value="1"/>
</dbReference>
<dbReference type="CDD" id="cd18139">
    <property type="entry name" value="HLD_clamp_RarA"/>
    <property type="match status" value="1"/>
</dbReference>
<dbReference type="Gene3D" id="1.20.272.10">
    <property type="match status" value="1"/>
</dbReference>
<keyword evidence="5" id="KW-0547">Nucleotide-binding</keyword>
<dbReference type="GO" id="GO:0006261">
    <property type="term" value="P:DNA-templated DNA replication"/>
    <property type="evidence" value="ECO:0007669"/>
    <property type="project" value="TreeGrafter"/>
</dbReference>
<organism evidence="8 9">
    <name type="scientific">Mucilaginibacter frigoritolerans</name>
    <dbReference type="NCBI Taxonomy" id="652788"/>
    <lineage>
        <taxon>Bacteria</taxon>
        <taxon>Pseudomonadati</taxon>
        <taxon>Bacteroidota</taxon>
        <taxon>Sphingobacteriia</taxon>
        <taxon>Sphingobacteriales</taxon>
        <taxon>Sphingobacteriaceae</taxon>
        <taxon>Mucilaginibacter</taxon>
    </lineage>
</organism>
<sequence>MNNLPPLAERMRPKNLDDYVGQKHLVGQGAVLRKAIESGSLPSMIFWGPPGVGKTTLAYIISQTLDRPFFSLSAINSGVKDVREVIEKASLLKLGGQTLPVLFIDEIHRFSKSQQDSLLGAVERGIVTLIGATTENPSFEVISALLSRCQVYILQSLNEDDLLSLLDKAMKEDELLRTKNIIIKENEALLRLSGGDARKLLNIFELLVNAFNSKKIVITNDTVLTHVQQNMALYDKAGEQHYDIISAFIKSMRGSDPNGAVYWLARMITGGEDPLFIARRMLILASEDIGNANPNALLLAQSCFNAVNVIGMPESQLILSQTAIYLATSAKSNSATTAIGAAMALVSQTGDLPVPLHLRNAPTKLMKNLGYGKDYKYAHSYEGNFAELDFLPEEIKGTKLYDPGNNPREAESKEKLKKLWGNRYKY</sequence>